<evidence type="ECO:0000256" key="3">
    <source>
        <dbReference type="ARBA" id="ARBA00022598"/>
    </source>
</evidence>
<dbReference type="PROSITE" id="PS50889">
    <property type="entry name" value="S4"/>
    <property type="match status" value="1"/>
</dbReference>
<evidence type="ECO:0000313" key="14">
    <source>
        <dbReference type="Proteomes" id="UP000243207"/>
    </source>
</evidence>
<dbReference type="Pfam" id="PF01479">
    <property type="entry name" value="S4"/>
    <property type="match status" value="1"/>
</dbReference>
<reference evidence="14" key="1">
    <citation type="submission" date="2016-10" db="EMBL/GenBank/DDBJ databases">
        <authorList>
            <person name="Varghese N."/>
            <person name="Submissions S."/>
        </authorList>
    </citation>
    <scope>NUCLEOTIDE SEQUENCE [LARGE SCALE GENOMIC DNA]</scope>
    <source>
        <strain evidence="14">NRRL B-51270</strain>
    </source>
</reference>
<organism evidence="13 14">
    <name type="scientific">Halopseudomonas xinjiangensis</name>
    <dbReference type="NCBI Taxonomy" id="487184"/>
    <lineage>
        <taxon>Bacteria</taxon>
        <taxon>Pseudomonadati</taxon>
        <taxon>Pseudomonadota</taxon>
        <taxon>Gammaproteobacteria</taxon>
        <taxon>Pseudomonadales</taxon>
        <taxon>Pseudomonadaceae</taxon>
        <taxon>Halopseudomonas</taxon>
    </lineage>
</organism>
<evidence type="ECO:0000256" key="4">
    <source>
        <dbReference type="ARBA" id="ARBA00022741"/>
    </source>
</evidence>
<keyword evidence="14" id="KW-1185">Reference proteome</keyword>
<keyword evidence="5 10" id="KW-0067">ATP-binding</keyword>
<evidence type="ECO:0000256" key="5">
    <source>
        <dbReference type="ARBA" id="ARBA00022840"/>
    </source>
</evidence>
<keyword evidence="8 10" id="KW-0030">Aminoacyl-tRNA synthetase</keyword>
<evidence type="ECO:0000313" key="13">
    <source>
        <dbReference type="EMBL" id="SDS96467.1"/>
    </source>
</evidence>
<dbReference type="AlphaFoldDB" id="A0A1H1WGQ8"/>
<protein>
    <recommendedName>
        <fullName evidence="10">Tyrosine--tRNA ligase</fullName>
        <ecNumber evidence="10">6.1.1.1</ecNumber>
    </recommendedName>
    <alternativeName>
        <fullName evidence="10">Tyrosyl-tRNA synthetase</fullName>
        <shortName evidence="10">TyrRS</shortName>
    </alternativeName>
</protein>
<evidence type="ECO:0000256" key="10">
    <source>
        <dbReference type="HAMAP-Rule" id="MF_02007"/>
    </source>
</evidence>
<dbReference type="PANTHER" id="PTHR11766">
    <property type="entry name" value="TYROSYL-TRNA SYNTHETASE"/>
    <property type="match status" value="1"/>
</dbReference>
<comment type="catalytic activity">
    <reaction evidence="9 10">
        <text>tRNA(Tyr) + L-tyrosine + ATP = L-tyrosyl-tRNA(Tyr) + AMP + diphosphate + H(+)</text>
        <dbReference type="Rhea" id="RHEA:10220"/>
        <dbReference type="Rhea" id="RHEA-COMP:9706"/>
        <dbReference type="Rhea" id="RHEA-COMP:9707"/>
        <dbReference type="ChEBI" id="CHEBI:15378"/>
        <dbReference type="ChEBI" id="CHEBI:30616"/>
        <dbReference type="ChEBI" id="CHEBI:33019"/>
        <dbReference type="ChEBI" id="CHEBI:58315"/>
        <dbReference type="ChEBI" id="CHEBI:78442"/>
        <dbReference type="ChEBI" id="CHEBI:78536"/>
        <dbReference type="ChEBI" id="CHEBI:456215"/>
        <dbReference type="EC" id="6.1.1.1"/>
    </reaction>
</comment>
<keyword evidence="4 10" id="KW-0547">Nucleotide-binding</keyword>
<dbReference type="HAMAP" id="MF_02007">
    <property type="entry name" value="Tyr_tRNA_synth_type2"/>
    <property type="match status" value="1"/>
</dbReference>
<feature type="short sequence motif" description="'HIGH' region" evidence="10">
    <location>
        <begin position="42"/>
        <end position="51"/>
    </location>
</feature>
<feature type="domain" description="RNA-binding S4" evidence="12">
    <location>
        <begin position="341"/>
        <end position="372"/>
    </location>
</feature>
<keyword evidence="2 10" id="KW-0963">Cytoplasm</keyword>
<dbReference type="Gene3D" id="3.40.50.620">
    <property type="entry name" value="HUPs"/>
    <property type="match status" value="1"/>
</dbReference>
<accession>A0A1H1WGQ8</accession>
<dbReference type="CDD" id="cd00805">
    <property type="entry name" value="TyrRS_core"/>
    <property type="match status" value="1"/>
</dbReference>
<dbReference type="GO" id="GO:0004831">
    <property type="term" value="F:tyrosine-tRNA ligase activity"/>
    <property type="evidence" value="ECO:0007669"/>
    <property type="project" value="UniProtKB-UniRule"/>
</dbReference>
<keyword evidence="3 10" id="KW-0436">Ligase</keyword>
<keyword evidence="6 11" id="KW-0694">RNA-binding</keyword>
<dbReference type="EC" id="6.1.1.1" evidence="10"/>
<dbReference type="Gene3D" id="3.10.290.10">
    <property type="entry name" value="RNA-binding S4 domain"/>
    <property type="match status" value="1"/>
</dbReference>
<evidence type="ECO:0000259" key="12">
    <source>
        <dbReference type="Pfam" id="PF01479"/>
    </source>
</evidence>
<comment type="similarity">
    <text evidence="10">Belongs to the class-I aminoacyl-tRNA synthetase family. TyrS type 2 subfamily.</text>
</comment>
<dbReference type="InterPro" id="IPR001412">
    <property type="entry name" value="aa-tRNA-synth_I_CS"/>
</dbReference>
<dbReference type="FunFam" id="3.40.50.620:FF:000061">
    <property type="entry name" value="Tyrosine--tRNA ligase"/>
    <property type="match status" value="1"/>
</dbReference>
<keyword evidence="7 10" id="KW-0648">Protein biosynthesis</keyword>
<comment type="subcellular location">
    <subcellularLocation>
        <location evidence="10">Cytoplasm</location>
    </subcellularLocation>
</comment>
<dbReference type="InterPro" id="IPR014729">
    <property type="entry name" value="Rossmann-like_a/b/a_fold"/>
</dbReference>
<evidence type="ECO:0000256" key="6">
    <source>
        <dbReference type="ARBA" id="ARBA00022884"/>
    </source>
</evidence>
<name>A0A1H1WGQ8_9GAMM</name>
<feature type="binding site" evidence="10">
    <location>
        <position position="229"/>
    </location>
    <ligand>
        <name>ATP</name>
        <dbReference type="ChEBI" id="CHEBI:30616"/>
    </ligand>
</feature>
<evidence type="ECO:0000256" key="2">
    <source>
        <dbReference type="ARBA" id="ARBA00022490"/>
    </source>
</evidence>
<dbReference type="Proteomes" id="UP000243207">
    <property type="component" value="Chromosome I"/>
</dbReference>
<dbReference type="RefSeq" id="WP_093395418.1">
    <property type="nucleotide sequence ID" value="NZ_LT629736.1"/>
</dbReference>
<comment type="subunit">
    <text evidence="1 10">Homodimer.</text>
</comment>
<dbReference type="InterPro" id="IPR002942">
    <property type="entry name" value="S4_RNA-bd"/>
</dbReference>
<dbReference type="PRINTS" id="PR01040">
    <property type="entry name" value="TRNASYNTHTYR"/>
</dbReference>
<dbReference type="GO" id="GO:0003723">
    <property type="term" value="F:RNA binding"/>
    <property type="evidence" value="ECO:0007669"/>
    <property type="project" value="UniProtKB-KW"/>
</dbReference>
<dbReference type="OrthoDB" id="9804243at2"/>
<dbReference type="SUPFAM" id="SSF52374">
    <property type="entry name" value="Nucleotidylyl transferase"/>
    <property type="match status" value="1"/>
</dbReference>
<dbReference type="STRING" id="487184.SAMN05216421_2586"/>
<comment type="function">
    <text evidence="10">Catalyzes the attachment of tyrosine to tRNA(Tyr) in a two-step reaction: tyrosine is first activated by ATP to form Tyr-AMP and then transferred to the acceptor end of tRNA(Tyr).</text>
</comment>
<dbReference type="NCBIfam" id="TIGR00234">
    <property type="entry name" value="tyrS"/>
    <property type="match status" value="1"/>
</dbReference>
<evidence type="ECO:0000256" key="11">
    <source>
        <dbReference type="PROSITE-ProRule" id="PRU00182"/>
    </source>
</evidence>
<proteinExistence type="inferred from homology"/>
<dbReference type="InterPro" id="IPR002307">
    <property type="entry name" value="Tyr-tRNA-ligase"/>
</dbReference>
<evidence type="ECO:0000256" key="1">
    <source>
        <dbReference type="ARBA" id="ARBA00011738"/>
    </source>
</evidence>
<dbReference type="GO" id="GO:0005524">
    <property type="term" value="F:ATP binding"/>
    <property type="evidence" value="ECO:0007669"/>
    <property type="project" value="UniProtKB-UniRule"/>
</dbReference>
<dbReference type="Pfam" id="PF00579">
    <property type="entry name" value="tRNA-synt_1b"/>
    <property type="match status" value="1"/>
</dbReference>
<dbReference type="InterPro" id="IPR024088">
    <property type="entry name" value="Tyr-tRNA-ligase_bac-type"/>
</dbReference>
<dbReference type="GO" id="GO:0006437">
    <property type="term" value="P:tyrosyl-tRNA aminoacylation"/>
    <property type="evidence" value="ECO:0007669"/>
    <property type="project" value="UniProtKB-UniRule"/>
</dbReference>
<dbReference type="PANTHER" id="PTHR11766:SF1">
    <property type="entry name" value="TYROSINE--TRNA LIGASE"/>
    <property type="match status" value="1"/>
</dbReference>
<evidence type="ECO:0000256" key="9">
    <source>
        <dbReference type="ARBA" id="ARBA00048248"/>
    </source>
</evidence>
<dbReference type="GO" id="GO:0005829">
    <property type="term" value="C:cytosol"/>
    <property type="evidence" value="ECO:0007669"/>
    <property type="project" value="TreeGrafter"/>
</dbReference>
<feature type="short sequence motif" description="'KMSKS' region" evidence="10">
    <location>
        <begin position="226"/>
        <end position="230"/>
    </location>
</feature>
<dbReference type="EMBL" id="LT629736">
    <property type="protein sequence ID" value="SDS96467.1"/>
    <property type="molecule type" value="Genomic_DNA"/>
</dbReference>
<dbReference type="InterPro" id="IPR036986">
    <property type="entry name" value="S4_RNA-bd_sf"/>
</dbReference>
<gene>
    <name evidence="10" type="primary">tyrS</name>
    <name evidence="13" type="ORF">SAMN05216421_2586</name>
</gene>
<dbReference type="PROSITE" id="PS00178">
    <property type="entry name" value="AA_TRNA_LIGASE_I"/>
    <property type="match status" value="1"/>
</dbReference>
<evidence type="ECO:0000256" key="7">
    <source>
        <dbReference type="ARBA" id="ARBA00022917"/>
    </source>
</evidence>
<dbReference type="InterPro" id="IPR002305">
    <property type="entry name" value="aa-tRNA-synth_Ic"/>
</dbReference>
<evidence type="ECO:0000256" key="8">
    <source>
        <dbReference type="ARBA" id="ARBA00023146"/>
    </source>
</evidence>
<dbReference type="InterPro" id="IPR024108">
    <property type="entry name" value="Tyr-tRNA-ligase_bac_2"/>
</dbReference>
<dbReference type="Gene3D" id="1.10.240.10">
    <property type="entry name" value="Tyrosyl-Transfer RNA Synthetase"/>
    <property type="match status" value="1"/>
</dbReference>
<sequence>MKSVEEQLALIKRGASEVLVEDELRAKLERNKPLRIKAGFDPTAPDLHLGHTVLINKLRQFQELGHHVMFLIGDFTGMIGDPSGKNVTRQPLTREQVVLNAETYKEQVFKILDRERTEVMFNSTWMDQLGAADMIQLAGKYTVARMLERDDFDKRYKSEQSIAIHEFLYPLVQGYDSVAMRADVELGGTDQKFNLLMGRELQRQYGQESQVIVTMPLLEGLDGVKKMSKSLGNYVGINDLPGEMYNKIVSMPDTLMWRYYELLSFRSMEEIEGYRADVERGANPRDIKIKLAEELVARFHSEEAAASAHRSAGNRLKDGELPDDLPEVVVQSEEDLPVSAVLNRAGMVKNAAAARDLLSAGSVRVDGEVVDRDFMFRVGNSYVCQAGKKKFARIELKTA</sequence>
<dbReference type="FunFam" id="1.10.240.10:FF:000006">
    <property type="entry name" value="Tyrosine--tRNA ligase"/>
    <property type="match status" value="1"/>
</dbReference>
<dbReference type="SUPFAM" id="SSF55174">
    <property type="entry name" value="Alpha-L RNA-binding motif"/>
    <property type="match status" value="1"/>
</dbReference>